<comment type="caution">
    <text evidence="5">The sequence shown here is derived from an EMBL/GenBank/DDBJ whole genome shotgun (WGS) entry which is preliminary data.</text>
</comment>
<feature type="compositionally biased region" description="Basic and acidic residues" evidence="4">
    <location>
        <begin position="397"/>
        <end position="459"/>
    </location>
</feature>
<feature type="region of interest" description="Disordered" evidence="4">
    <location>
        <begin position="752"/>
        <end position="779"/>
    </location>
</feature>
<accession>A0A9P7BB29</accession>
<proteinExistence type="inferred from homology"/>
<dbReference type="OrthoDB" id="10029564at2759"/>
<feature type="compositionally biased region" description="Basic and acidic residues" evidence="4">
    <location>
        <begin position="467"/>
        <end position="479"/>
    </location>
</feature>
<gene>
    <name evidence="5" type="ORF">C6P45_004552</name>
</gene>
<feature type="compositionally biased region" description="Basic and acidic residues" evidence="4">
    <location>
        <begin position="37"/>
        <end position="50"/>
    </location>
</feature>
<dbReference type="PRINTS" id="PR01217">
    <property type="entry name" value="PRICHEXTENSN"/>
</dbReference>
<keyword evidence="3" id="KW-0472">Membrane</keyword>
<feature type="compositionally biased region" description="Basic and acidic residues" evidence="4">
    <location>
        <begin position="372"/>
        <end position="390"/>
    </location>
</feature>
<organism evidence="5 6">
    <name type="scientific">Maudiozyma exigua</name>
    <name type="common">Yeast</name>
    <name type="synonym">Kazachstania exigua</name>
    <dbReference type="NCBI Taxonomy" id="34358"/>
    <lineage>
        <taxon>Eukaryota</taxon>
        <taxon>Fungi</taxon>
        <taxon>Dikarya</taxon>
        <taxon>Ascomycota</taxon>
        <taxon>Saccharomycotina</taxon>
        <taxon>Saccharomycetes</taxon>
        <taxon>Saccharomycetales</taxon>
        <taxon>Saccharomycetaceae</taxon>
        <taxon>Maudiozyma</taxon>
    </lineage>
</organism>
<comment type="subcellular location">
    <subcellularLocation>
        <location evidence="1">Membrane raft</location>
        <topology evidence="1">Peripheral membrane protein</topology>
    </subcellularLocation>
</comment>
<evidence type="ECO:0000256" key="3">
    <source>
        <dbReference type="ARBA" id="ARBA00023136"/>
    </source>
</evidence>
<keyword evidence="6" id="KW-1185">Reference proteome</keyword>
<dbReference type="GO" id="GO:0051016">
    <property type="term" value="P:barbed-end actin filament capping"/>
    <property type="evidence" value="ECO:0007669"/>
    <property type="project" value="InterPro"/>
</dbReference>
<evidence type="ECO:0000256" key="2">
    <source>
        <dbReference type="ARBA" id="ARBA00005311"/>
    </source>
</evidence>
<name>A0A9P7BB29_MAUEX</name>
<sequence length="779" mass="85078">MGFNTDSLKKGVVSVGKISYNGTKKVAKAGYSAGKGQYDKHKDHKGDKDHKGKRGKEDDTDYDEDREHDYDSRRTSSSYPSAPGGYSSASVKSQTQYPPTSPAASGYQPGVTPQSATPYQPGVTPAATPYKPGVTPSVPYQPGVTPKPATPYQPGVIPAATPYQPGVTPQHATPYQPGVTPAAAPYKPGVSPYQQAVNPTAAPAVTPYQPGVSPYQAGTAAPGTPAATPYQPGVSPYQQSNAAPAAQTAQIPLSISGAPGTPGTPGAAVMSAVQTPVQPLNITPVDITSLPPPPVHHGRNAMIEVPPVEEAIPEEPEEIDEKRVTELQEQNMETKTVSDSSSRTARDPLQKSMDNSQETMSKKLNSDLTESLNKKEGTPDDSSQRPDLHYDTVASESARHSRDSEHGHDIYDETPKSRRRNGDGSRSRNRDDYDDVPRSRRRDDYGGYDDIPRSRRRGDGNAPRFRRRDDDYDDGHMPDRDDEFDDNYDDRTYRRRNSRSSRMRSPARFHDRRDFEDSGVRSPPRRSSHEPIEFPRDTPNGRSQSRRFNDEDEEDAPPLPSRDRARSEAIKIPPAVIRSRANSEIPKPIPSPRKIQSGTSIDESENGSIRSRSTSITKKRGPPPVAPRSRRNTVRSDDNSGSNTTIKSPAVLTPAVSPNINDNEVSTSRIVKELANVHIRSASNSEESEIKQPVKKSGPPQVPKKKDALKGKPPIVPKKKIGLGLKLNDGKFGTLPLKETTAPVFSELKKVNDVDDNDEGNDNLSPLERYKRNLAKNSA</sequence>
<feature type="compositionally biased region" description="Basic and acidic residues" evidence="4">
    <location>
        <begin position="508"/>
        <end position="519"/>
    </location>
</feature>
<dbReference type="Pfam" id="PF17096">
    <property type="entry name" value="AIM3"/>
    <property type="match status" value="1"/>
</dbReference>
<reference evidence="5 6" key="1">
    <citation type="submission" date="2020-11" db="EMBL/GenBank/DDBJ databases">
        <title>Kefir isolates.</title>
        <authorList>
            <person name="Marcisauskas S."/>
            <person name="Kim Y."/>
            <person name="Blasche S."/>
        </authorList>
    </citation>
    <scope>NUCLEOTIDE SEQUENCE [LARGE SCALE GENOMIC DNA]</scope>
    <source>
        <strain evidence="5 6">OG2</strain>
    </source>
</reference>
<feature type="compositionally biased region" description="Basic and acidic residues" evidence="4">
    <location>
        <begin position="527"/>
        <end position="536"/>
    </location>
</feature>
<feature type="compositionally biased region" description="Polar residues" evidence="4">
    <location>
        <begin position="594"/>
        <end position="616"/>
    </location>
</feature>
<protein>
    <recommendedName>
        <fullName evidence="7">Altered inheritance of mitochondria protein 3</fullName>
    </recommendedName>
</protein>
<evidence type="ECO:0000313" key="6">
    <source>
        <dbReference type="Proteomes" id="UP000750334"/>
    </source>
</evidence>
<feature type="compositionally biased region" description="Basic residues" evidence="4">
    <location>
        <begin position="493"/>
        <end position="507"/>
    </location>
</feature>
<feature type="compositionally biased region" description="Polar residues" evidence="4">
    <location>
        <begin position="327"/>
        <end position="343"/>
    </location>
</feature>
<dbReference type="GO" id="GO:0030479">
    <property type="term" value="C:actin cortical patch"/>
    <property type="evidence" value="ECO:0007669"/>
    <property type="project" value="InterPro"/>
</dbReference>
<evidence type="ECO:0008006" key="7">
    <source>
        <dbReference type="Google" id="ProtNLM"/>
    </source>
</evidence>
<dbReference type="EMBL" id="PUHR01000063">
    <property type="protein sequence ID" value="KAG0668581.1"/>
    <property type="molecule type" value="Genomic_DNA"/>
</dbReference>
<evidence type="ECO:0000313" key="5">
    <source>
        <dbReference type="EMBL" id="KAG0668581.1"/>
    </source>
</evidence>
<evidence type="ECO:0000256" key="4">
    <source>
        <dbReference type="SAM" id="MobiDB-lite"/>
    </source>
</evidence>
<comment type="similarity">
    <text evidence="2">Belongs to the AIM3 family.</text>
</comment>
<feature type="region of interest" description="Disordered" evidence="4">
    <location>
        <begin position="679"/>
        <end position="715"/>
    </location>
</feature>
<dbReference type="GO" id="GO:0045121">
    <property type="term" value="C:membrane raft"/>
    <property type="evidence" value="ECO:0007669"/>
    <property type="project" value="UniProtKB-SubCell"/>
</dbReference>
<feature type="compositionally biased region" description="Basic and acidic residues" evidence="4">
    <location>
        <begin position="65"/>
        <end position="74"/>
    </location>
</feature>
<evidence type="ECO:0000256" key="1">
    <source>
        <dbReference type="ARBA" id="ARBA00004256"/>
    </source>
</evidence>
<dbReference type="InterPro" id="IPR031370">
    <property type="entry name" value="Aim3"/>
</dbReference>
<feature type="region of interest" description="Disordered" evidence="4">
    <location>
        <begin position="306"/>
        <end position="664"/>
    </location>
</feature>
<feature type="region of interest" description="Disordered" evidence="4">
    <location>
        <begin position="15"/>
        <end position="170"/>
    </location>
</feature>
<dbReference type="Proteomes" id="UP000750334">
    <property type="component" value="Unassembled WGS sequence"/>
</dbReference>
<feature type="compositionally biased region" description="Low complexity" evidence="4">
    <location>
        <begin position="76"/>
        <end position="90"/>
    </location>
</feature>
<dbReference type="AlphaFoldDB" id="A0A9P7BB29"/>